<reference evidence="2 4" key="1">
    <citation type="submission" date="2024-04" db="EMBL/GenBank/DDBJ databases">
        <title>Tritrichomonas musculus Genome.</title>
        <authorList>
            <person name="Alves-Ferreira E."/>
            <person name="Grigg M."/>
            <person name="Lorenzi H."/>
            <person name="Galac M."/>
        </authorList>
    </citation>
    <scope>NUCLEOTIDE SEQUENCE [LARGE SCALE GENOMIC DNA]</scope>
    <source>
        <strain evidence="2 4">EAF2021</strain>
    </source>
</reference>
<proteinExistence type="predicted"/>
<comment type="caution">
    <text evidence="2">The sequence shown here is derived from an EMBL/GenBank/DDBJ whole genome shotgun (WGS) entry which is preliminary data.</text>
</comment>
<keyword evidence="4" id="KW-1185">Reference proteome</keyword>
<evidence type="ECO:0000313" key="3">
    <source>
        <dbReference type="EMBL" id="KAK8848062.1"/>
    </source>
</evidence>
<dbReference type="Proteomes" id="UP001470230">
    <property type="component" value="Unassembled WGS sequence"/>
</dbReference>
<feature type="region of interest" description="Disordered" evidence="1">
    <location>
        <begin position="1"/>
        <end position="33"/>
    </location>
</feature>
<accession>A0ABR2GL36</accession>
<evidence type="ECO:0000313" key="2">
    <source>
        <dbReference type="EMBL" id="KAK8834391.1"/>
    </source>
</evidence>
<dbReference type="EMBL" id="JAPFFF010000417">
    <property type="protein sequence ID" value="KAK8834391.1"/>
    <property type="molecule type" value="Genomic_DNA"/>
</dbReference>
<gene>
    <name evidence="3" type="ORF">M9Y10_019117</name>
    <name evidence="2" type="ORF">M9Y10_031250</name>
</gene>
<dbReference type="EMBL" id="JAPFFF010000027">
    <property type="protein sequence ID" value="KAK8848062.1"/>
    <property type="molecule type" value="Genomic_DNA"/>
</dbReference>
<sequence>MIREKLNKNNNREETTKENIQAKEEKTRQTEEKEHLLKEVARLKNYLSLLKKDRTKIEFVNITDYEELSYIGEGGESSD</sequence>
<organism evidence="2 4">
    <name type="scientific">Tritrichomonas musculus</name>
    <dbReference type="NCBI Taxonomy" id="1915356"/>
    <lineage>
        <taxon>Eukaryota</taxon>
        <taxon>Metamonada</taxon>
        <taxon>Parabasalia</taxon>
        <taxon>Tritrichomonadida</taxon>
        <taxon>Tritrichomonadidae</taxon>
        <taxon>Tritrichomonas</taxon>
    </lineage>
</organism>
<protein>
    <submittedName>
        <fullName evidence="2">Uncharacterized protein</fullName>
    </submittedName>
</protein>
<evidence type="ECO:0000313" key="4">
    <source>
        <dbReference type="Proteomes" id="UP001470230"/>
    </source>
</evidence>
<name>A0ABR2GL36_9EUKA</name>
<evidence type="ECO:0000256" key="1">
    <source>
        <dbReference type="SAM" id="MobiDB-lite"/>
    </source>
</evidence>